<dbReference type="Pfam" id="PF05167">
    <property type="entry name" value="DUF711"/>
    <property type="match status" value="1"/>
</dbReference>
<dbReference type="Proteomes" id="UP001525961">
    <property type="component" value="Unassembled WGS sequence"/>
</dbReference>
<accession>A0ABT2NBL1</accession>
<proteinExistence type="predicted"/>
<sequence>MKIRTITTGISLASSTDSAPIQQAAQFNAQAQQELETQGYEVQTTRISTQSFEQYLPGYTLFEILDNLQRLEEICQTLNLDFFNIGYAKSPEIISVIPAILKRTEKIFCSSTIGNVQDGINFESLQASAQTIHRISTETIKGFGNFRFCAGANCPPGIPFFPASYHEGKASFSIGLECADLLTEAFSKSRTLLEAETNLTEIYAKHLIKLEGTAAKLAQEFQISYQGIDASLAPSLDKTNSIAYAYEQLELGQFGHSGTLAISALITRVIKKIPVKLCGYSGLMLPVCEDVGLAKRASDGNYNLTDLLLYSSVCGCGLDTVPLPGNISIEQIEAILLDVASLAIKLDKPLSARLFPIPGKQAGEMTEFNSPYLVDGKIFNPQPRMNPSR</sequence>
<gene>
    <name evidence="1" type="ORF">NG792_16150</name>
</gene>
<name>A0ABT2NBL1_9CYAN</name>
<dbReference type="EMBL" id="JAMXFA010000020">
    <property type="protein sequence ID" value="MCT7979244.1"/>
    <property type="molecule type" value="Genomic_DNA"/>
</dbReference>
<dbReference type="PANTHER" id="PTHR37560:SF2">
    <property type="entry name" value="DUF711 DOMAIN-CONTAINING PROTEIN"/>
    <property type="match status" value="1"/>
</dbReference>
<dbReference type="RefSeq" id="WP_261236081.1">
    <property type="nucleotide sequence ID" value="NZ_JAMXFA010000020.1"/>
</dbReference>
<comment type="caution">
    <text evidence="1">The sequence shown here is derived from an EMBL/GenBank/DDBJ whole genome shotgun (WGS) entry which is preliminary data.</text>
</comment>
<protein>
    <submittedName>
        <fullName evidence="1">DUF711 family protein</fullName>
    </submittedName>
</protein>
<organism evidence="1 2">
    <name type="scientific">Laspinema olomoucense D3b</name>
    <dbReference type="NCBI Taxonomy" id="2953688"/>
    <lineage>
        <taxon>Bacteria</taxon>
        <taxon>Bacillati</taxon>
        <taxon>Cyanobacteriota</taxon>
        <taxon>Cyanophyceae</taxon>
        <taxon>Oscillatoriophycideae</taxon>
        <taxon>Oscillatoriales</taxon>
        <taxon>Laspinemataceae</taxon>
        <taxon>Laspinema</taxon>
        <taxon>Laspinema olomoucense</taxon>
    </lineage>
</organism>
<dbReference type="InterPro" id="IPR007841">
    <property type="entry name" value="UPF0210"/>
</dbReference>
<dbReference type="SUPFAM" id="SSF51998">
    <property type="entry name" value="PFL-like glycyl radical enzymes"/>
    <property type="match status" value="1"/>
</dbReference>
<dbReference type="PANTHER" id="PTHR37560">
    <property type="entry name" value="UPF0210 PROTEIN SPR0218"/>
    <property type="match status" value="1"/>
</dbReference>
<dbReference type="Gene3D" id="3.20.70.20">
    <property type="match status" value="1"/>
</dbReference>
<keyword evidence="2" id="KW-1185">Reference proteome</keyword>
<evidence type="ECO:0000313" key="1">
    <source>
        <dbReference type="EMBL" id="MCT7979244.1"/>
    </source>
</evidence>
<evidence type="ECO:0000313" key="2">
    <source>
        <dbReference type="Proteomes" id="UP001525961"/>
    </source>
</evidence>
<reference evidence="1 2" key="1">
    <citation type="journal article" date="2022" name="Front. Microbiol.">
        <title>High genomic differentiation and limited gene flow indicate recent cryptic speciation within the genus Laspinema (cyanobacteria).</title>
        <authorList>
            <person name="Stanojkovic A."/>
            <person name="Skoupy S."/>
            <person name="Skaloud P."/>
            <person name="Dvorak P."/>
        </authorList>
    </citation>
    <scope>NUCLEOTIDE SEQUENCE [LARGE SCALE GENOMIC DNA]</scope>
    <source>
        <strain evidence="1 2">D3b</strain>
    </source>
</reference>